<dbReference type="NCBIfam" id="TIGR01988">
    <property type="entry name" value="Ubi-OHases"/>
    <property type="match status" value="1"/>
</dbReference>
<comment type="caution">
    <text evidence="9">The sequence shown here is derived from an EMBL/GenBank/DDBJ whole genome shotgun (WGS) entry which is preliminary data.</text>
</comment>
<evidence type="ECO:0000256" key="5">
    <source>
        <dbReference type="ARBA" id="ARBA00022827"/>
    </source>
</evidence>
<dbReference type="PRINTS" id="PR00420">
    <property type="entry name" value="RNGMNOXGNASE"/>
</dbReference>
<comment type="similarity">
    <text evidence="3">Belongs to the UbiH/COQ6 family.</text>
</comment>
<dbReference type="UniPathway" id="UPA00232"/>
<dbReference type="EMBL" id="JACU01000006">
    <property type="protein sequence ID" value="KMS54319.1"/>
    <property type="molecule type" value="Genomic_DNA"/>
</dbReference>
<dbReference type="InterPro" id="IPR051205">
    <property type="entry name" value="UbiH/COQ6_monooxygenase"/>
</dbReference>
<keyword evidence="7" id="KW-0503">Monooxygenase</keyword>
<feature type="domain" description="FAD-binding" evidence="8">
    <location>
        <begin position="22"/>
        <end position="357"/>
    </location>
</feature>
<evidence type="ECO:0000256" key="4">
    <source>
        <dbReference type="ARBA" id="ARBA00022630"/>
    </source>
</evidence>
<organism evidence="9 10">
    <name type="scientific">Novosphingobium barchaimii LL02</name>
    <dbReference type="NCBI Taxonomy" id="1114963"/>
    <lineage>
        <taxon>Bacteria</taxon>
        <taxon>Pseudomonadati</taxon>
        <taxon>Pseudomonadota</taxon>
        <taxon>Alphaproteobacteria</taxon>
        <taxon>Sphingomonadales</taxon>
        <taxon>Sphingomonadaceae</taxon>
        <taxon>Novosphingobium</taxon>
    </lineage>
</organism>
<name>A0A0J7XRM6_9SPHN</name>
<evidence type="ECO:0000313" key="9">
    <source>
        <dbReference type="EMBL" id="KMS54319.1"/>
    </source>
</evidence>
<dbReference type="GO" id="GO:0004497">
    <property type="term" value="F:monooxygenase activity"/>
    <property type="evidence" value="ECO:0007669"/>
    <property type="project" value="UniProtKB-KW"/>
</dbReference>
<keyword evidence="5" id="KW-0274">FAD</keyword>
<dbReference type="Gene3D" id="3.50.50.60">
    <property type="entry name" value="FAD/NAD(P)-binding domain"/>
    <property type="match status" value="2"/>
</dbReference>
<sequence length="420" mass="45296">MSDSNTTAPNTALTPSGGERRDLIILGGGLVGMTLALAAAKAGITSHVIDRADPADLVAEGADARASAISTASWNLFTNIGLAERLKPLGCPIDSIAVTDGMKPGRIDFTPKPEEGSLGRMFANRDLRIALFDAAREEPAIAWHVRTEAVRRDRGPHGVEVELADGRILTGSLLVAAEGRQSPTRDEARFALAKWDYRHRATVAALFHEKSHENTAWEIFYPAGPFALLPLLDDEQGRHRSALVWTVAEKDAAGVMAMPDAMFVNEVASRMHGVLGAISLAAPRMSYPLRFHHAGRVVDERLAVIGDAAHGMHPIAGQGLNLGLRDVGALVEVLTEGMRLGLEPGDAQMLARYEKWRSLDTFMVMSVTDGLTRLFGIPGRLPSAARRLGMGAVQRLPALKRFFMDEARGMSGKLPELLRA</sequence>
<dbReference type="InterPro" id="IPR018168">
    <property type="entry name" value="Ubi_Hdrlase_CS"/>
</dbReference>
<evidence type="ECO:0000256" key="1">
    <source>
        <dbReference type="ARBA" id="ARBA00001974"/>
    </source>
</evidence>
<dbReference type="SUPFAM" id="SSF51905">
    <property type="entry name" value="FAD/NAD(P)-binding domain"/>
    <property type="match status" value="1"/>
</dbReference>
<comment type="cofactor">
    <cofactor evidence="1">
        <name>FAD</name>
        <dbReference type="ChEBI" id="CHEBI:57692"/>
    </cofactor>
</comment>
<dbReference type="GO" id="GO:0071949">
    <property type="term" value="F:FAD binding"/>
    <property type="evidence" value="ECO:0007669"/>
    <property type="project" value="InterPro"/>
</dbReference>
<dbReference type="RefSeq" id="WP_059152298.1">
    <property type="nucleotide sequence ID" value="NZ_KQ130455.1"/>
</dbReference>
<dbReference type="GO" id="GO:0110142">
    <property type="term" value="C:ubiquinone biosynthesis complex"/>
    <property type="evidence" value="ECO:0007669"/>
    <property type="project" value="UniProtKB-ARBA"/>
</dbReference>
<comment type="pathway">
    <text evidence="2">Cofactor biosynthesis; ubiquinone biosynthesis.</text>
</comment>
<dbReference type="OrthoDB" id="9796623at2"/>
<dbReference type="GO" id="GO:0016705">
    <property type="term" value="F:oxidoreductase activity, acting on paired donors, with incorporation or reduction of molecular oxygen"/>
    <property type="evidence" value="ECO:0007669"/>
    <property type="project" value="InterPro"/>
</dbReference>
<keyword evidence="9" id="KW-0830">Ubiquinone</keyword>
<evidence type="ECO:0000256" key="7">
    <source>
        <dbReference type="ARBA" id="ARBA00023033"/>
    </source>
</evidence>
<dbReference type="PANTHER" id="PTHR43876:SF7">
    <property type="entry name" value="UBIQUINONE BIOSYNTHESIS MONOOXYGENASE COQ6, MITOCHONDRIAL"/>
    <property type="match status" value="1"/>
</dbReference>
<dbReference type="AlphaFoldDB" id="A0A0J7XRM6"/>
<dbReference type="Pfam" id="PF01494">
    <property type="entry name" value="FAD_binding_3"/>
    <property type="match status" value="1"/>
</dbReference>
<dbReference type="Proteomes" id="UP000052268">
    <property type="component" value="Unassembled WGS sequence"/>
</dbReference>
<dbReference type="GO" id="GO:0006744">
    <property type="term" value="P:ubiquinone biosynthetic process"/>
    <property type="evidence" value="ECO:0007669"/>
    <property type="project" value="UniProtKB-UniPathway"/>
</dbReference>
<dbReference type="PROSITE" id="PS01304">
    <property type="entry name" value="UBIH"/>
    <property type="match status" value="1"/>
</dbReference>
<keyword evidence="10" id="KW-1185">Reference proteome</keyword>
<evidence type="ECO:0000259" key="8">
    <source>
        <dbReference type="Pfam" id="PF01494"/>
    </source>
</evidence>
<accession>A0A0J7XRM6</accession>
<keyword evidence="6" id="KW-0560">Oxidoreductase</keyword>
<dbReference type="PATRIC" id="fig|1114963.3.peg.3150"/>
<protein>
    <submittedName>
        <fullName evidence="9">Ubiquinone biosynthesis protein UbiH</fullName>
    </submittedName>
</protein>
<evidence type="ECO:0000256" key="6">
    <source>
        <dbReference type="ARBA" id="ARBA00023002"/>
    </source>
</evidence>
<dbReference type="FunFam" id="3.50.50.60:FF:000021">
    <property type="entry name" value="Ubiquinone biosynthesis monooxygenase COQ6"/>
    <property type="match status" value="1"/>
</dbReference>
<evidence type="ECO:0000313" key="10">
    <source>
        <dbReference type="Proteomes" id="UP000052268"/>
    </source>
</evidence>
<dbReference type="PANTHER" id="PTHR43876">
    <property type="entry name" value="UBIQUINONE BIOSYNTHESIS MONOOXYGENASE COQ6, MITOCHONDRIAL"/>
    <property type="match status" value="1"/>
</dbReference>
<proteinExistence type="inferred from homology"/>
<evidence type="ECO:0000256" key="2">
    <source>
        <dbReference type="ARBA" id="ARBA00004749"/>
    </source>
</evidence>
<gene>
    <name evidence="9" type="ORF">V474_21555</name>
</gene>
<keyword evidence="4" id="KW-0285">Flavoprotein</keyword>
<dbReference type="InterPro" id="IPR010971">
    <property type="entry name" value="UbiH/COQ6"/>
</dbReference>
<evidence type="ECO:0000256" key="3">
    <source>
        <dbReference type="ARBA" id="ARBA00005349"/>
    </source>
</evidence>
<reference evidence="9 10" key="1">
    <citation type="journal article" date="2015" name="G3 (Bethesda)">
        <title>Insights into Ongoing Evolution of the Hexachlorocyclohexane Catabolic Pathway from Comparative Genomics of Ten Sphingomonadaceae Strains.</title>
        <authorList>
            <person name="Pearce S.L."/>
            <person name="Oakeshott J.G."/>
            <person name="Pandey G."/>
        </authorList>
    </citation>
    <scope>NUCLEOTIDE SEQUENCE [LARGE SCALE GENOMIC DNA]</scope>
    <source>
        <strain evidence="9 10">LL02</strain>
    </source>
</reference>
<dbReference type="InterPro" id="IPR002938">
    <property type="entry name" value="FAD-bd"/>
</dbReference>
<dbReference type="InterPro" id="IPR036188">
    <property type="entry name" value="FAD/NAD-bd_sf"/>
</dbReference>